<dbReference type="InterPro" id="IPR054465">
    <property type="entry name" value="Integrase_p58-like_C"/>
</dbReference>
<organism evidence="6 7">
    <name type="scientific">Mytilus edulis</name>
    <name type="common">Blue mussel</name>
    <dbReference type="NCBI Taxonomy" id="6550"/>
    <lineage>
        <taxon>Eukaryota</taxon>
        <taxon>Metazoa</taxon>
        <taxon>Spiralia</taxon>
        <taxon>Lophotrochozoa</taxon>
        <taxon>Mollusca</taxon>
        <taxon>Bivalvia</taxon>
        <taxon>Autobranchia</taxon>
        <taxon>Pteriomorphia</taxon>
        <taxon>Mytilida</taxon>
        <taxon>Mytiloidea</taxon>
        <taxon>Mytilidae</taxon>
        <taxon>Mytilinae</taxon>
        <taxon>Mytilus</taxon>
    </lineage>
</organism>
<keyword evidence="7" id="KW-1185">Reference proteome</keyword>
<keyword evidence="1" id="KW-0378">Hydrolase</keyword>
<dbReference type="Proteomes" id="UP000683360">
    <property type="component" value="Unassembled WGS sequence"/>
</dbReference>
<dbReference type="InterPro" id="IPR043502">
    <property type="entry name" value="DNA/RNA_pol_sf"/>
</dbReference>
<keyword evidence="3" id="KW-1133">Transmembrane helix</keyword>
<feature type="domain" description="Integrase catalytic" evidence="5">
    <location>
        <begin position="1183"/>
        <end position="1342"/>
    </location>
</feature>
<dbReference type="SUPFAM" id="SSF50630">
    <property type="entry name" value="Acid proteases"/>
    <property type="match status" value="1"/>
</dbReference>
<dbReference type="GO" id="GO:0015074">
    <property type="term" value="P:DNA integration"/>
    <property type="evidence" value="ECO:0007669"/>
    <property type="project" value="InterPro"/>
</dbReference>
<dbReference type="SUPFAM" id="SSF56672">
    <property type="entry name" value="DNA/RNA polymerases"/>
    <property type="match status" value="1"/>
</dbReference>
<feature type="compositionally biased region" description="Acidic residues" evidence="2">
    <location>
        <begin position="493"/>
        <end position="507"/>
    </location>
</feature>
<dbReference type="GO" id="GO:0006508">
    <property type="term" value="P:proteolysis"/>
    <property type="evidence" value="ECO:0007669"/>
    <property type="project" value="InterPro"/>
</dbReference>
<dbReference type="InterPro" id="IPR041588">
    <property type="entry name" value="Integrase_H2C2"/>
</dbReference>
<dbReference type="Gene3D" id="1.10.340.70">
    <property type="match status" value="1"/>
</dbReference>
<dbReference type="Pfam" id="PF22938">
    <property type="entry name" value="Integrase_p58_C"/>
    <property type="match status" value="1"/>
</dbReference>
<accession>A0A8S3V5A0</accession>
<gene>
    <name evidence="6" type="ORF">MEDL_61594</name>
</gene>
<dbReference type="SUPFAM" id="SSF53098">
    <property type="entry name" value="Ribonuclease H-like"/>
    <property type="match status" value="1"/>
</dbReference>
<evidence type="ECO:0000256" key="1">
    <source>
        <dbReference type="ARBA" id="ARBA00022801"/>
    </source>
</evidence>
<dbReference type="InterPro" id="IPR021109">
    <property type="entry name" value="Peptidase_aspartic_dom_sf"/>
</dbReference>
<keyword evidence="3" id="KW-0472">Membrane</keyword>
<feature type="domain" description="Peptidase A2" evidence="4">
    <location>
        <begin position="601"/>
        <end position="678"/>
    </location>
</feature>
<feature type="transmembrane region" description="Helical" evidence="3">
    <location>
        <begin position="98"/>
        <end position="119"/>
    </location>
</feature>
<feature type="compositionally biased region" description="Acidic residues" evidence="2">
    <location>
        <begin position="1499"/>
        <end position="1512"/>
    </location>
</feature>
<dbReference type="InterPro" id="IPR050951">
    <property type="entry name" value="Retrovirus_Pol_polyprotein"/>
</dbReference>
<dbReference type="GO" id="GO:0003676">
    <property type="term" value="F:nucleic acid binding"/>
    <property type="evidence" value="ECO:0007669"/>
    <property type="project" value="InterPro"/>
</dbReference>
<dbReference type="Pfam" id="PF00665">
    <property type="entry name" value="rve"/>
    <property type="match status" value="1"/>
</dbReference>
<dbReference type="PROSITE" id="PS50175">
    <property type="entry name" value="ASP_PROT_RETROV"/>
    <property type="match status" value="1"/>
</dbReference>
<dbReference type="Pfam" id="PF17921">
    <property type="entry name" value="Integrase_H2C2"/>
    <property type="match status" value="1"/>
</dbReference>
<proteinExistence type="predicted"/>
<feature type="transmembrane region" description="Helical" evidence="3">
    <location>
        <begin position="131"/>
        <end position="153"/>
    </location>
</feature>
<evidence type="ECO:0000259" key="5">
    <source>
        <dbReference type="PROSITE" id="PS50994"/>
    </source>
</evidence>
<dbReference type="InterPro" id="IPR036397">
    <property type="entry name" value="RNaseH_sf"/>
</dbReference>
<evidence type="ECO:0000313" key="6">
    <source>
        <dbReference type="EMBL" id="CAG2249851.1"/>
    </source>
</evidence>
<dbReference type="Gene3D" id="3.30.420.10">
    <property type="entry name" value="Ribonuclease H-like superfamily/Ribonuclease H"/>
    <property type="match status" value="1"/>
</dbReference>
<name>A0A8S3V5A0_MYTED</name>
<evidence type="ECO:0000259" key="4">
    <source>
        <dbReference type="PROSITE" id="PS50175"/>
    </source>
</evidence>
<evidence type="ECO:0008006" key="8">
    <source>
        <dbReference type="Google" id="ProtNLM"/>
    </source>
</evidence>
<dbReference type="PROSITE" id="PS50994">
    <property type="entry name" value="INTEGRASE"/>
    <property type="match status" value="1"/>
</dbReference>
<feature type="region of interest" description="Disordered" evidence="2">
    <location>
        <begin position="978"/>
        <end position="1001"/>
    </location>
</feature>
<feature type="compositionally biased region" description="Polar residues" evidence="2">
    <location>
        <begin position="987"/>
        <end position="997"/>
    </location>
</feature>
<dbReference type="FunFam" id="3.30.420.10:FF:000032">
    <property type="entry name" value="Retrovirus-related Pol polyprotein from transposon 297-like Protein"/>
    <property type="match status" value="1"/>
</dbReference>
<keyword evidence="3" id="KW-0812">Transmembrane</keyword>
<feature type="compositionally biased region" description="Polar residues" evidence="2">
    <location>
        <begin position="535"/>
        <end position="559"/>
    </location>
</feature>
<sequence length="1520" mass="173189">METPRNRIYTQAYMPSEVRQTHFYTDNGVYDSRSPYDSGIENSTVCGTPQPKHLGKYTGFQTNAGLFSPEEQFGLGTEVPGYDEENIEENKQNWGKFWLIWITLLSVCTGLVAIAWKYFPCNEVVKKSQEYVMTGLLGIIAFVLVTTVLKILIHFCKTPREQDVVASPGREQRGKRSKQSTILSNNNIRSMTSPNQECGYVDAPNSPYYAPNNSMSSYIGKMPVSQKSTLNSPVNTGHENQDKLEHKQIPERNGHDNNMNVASFDAFSGSDNARDFVSVEPNNRPGTEFTNVGAQSKEMGRFSARPSEYPVRRTFLGSNSDVWSEFLQYFENIRELNLWDDEKARRVLLSTLRGQAETYAYGLPLIIQRNYQRLAEKLNDRFGHAAMKERYIADAKLRRRQPGESLRDFGQAIEDLYRRAYPNNPDIVEENAMKSFLDRCGQNEEFRLNIKRTRPRTLQDAVLSAVQEECLRLGEQDLFQDAKPANRLIFGIDGEDDGGEINDENDFEIPFSSGESYQPQNDYRSETYRGRGSKSKNNSRQNNLSKETNPCNLKQTPQEAKNCDDVTTAKNLEHPNSHGALVRVYGVANMMVKGHIESVPINWKIDTGAKRTFITEHVFNSIIEKPQLSPVNANYIAADGHSLKCKGEAVMLVIFNDHVFEHKIIVGGVKYNLLGRTSFFKNRCTWDPDESSFIIKGSRFPLGGNDGKSGSGRVVALQTILVPAGHEAIVKSSVVNKLDSPCKQSFLGILTPEKLFMEKFGLAIARTLVDSNQSVIFTQVFNPGSSDVTIYQNTHMALFTPIDKVGPVLDLNVDVPICRVSEISEDTCLLPEYLTDVYERGCVGLTEKQQQKFKVFLCKMQECFAKPGEVGRTNLGSHSIKLNDEKPVREPPRRIPLYKRQAVEDEINKLEAQGLIEKSISPWSSQIVMVQKKDQSWRMCVDFRKLNEKTGPEEVEIIEMQEGDGVKLMNKVLEGQSIGGVTDKSPESPTMSSNNSGDMDGQLDCSIPGEIPIVRRGRKPNRPPPARRKPLPKIALDITSMRQQQEEDDIMGEILKLKIENAEKPSTTEISSKSKEFKFWISRWELLEVKNDVLCLYWVEKNNCAKWRVCAPKSAVSGILWYLHDARTSGHLGIKKTVERAHICPFYWWSMQRSVKEYVHNCEICEERKNPAHKKRHALKTHLVGAPFERIATDIAGPFPLSDNKNRYVLVVGDYFTKLTEAYPMPDMQAETVADIIFRAWVKRYGCPIELHSDQGRQYESTLFQNMCELLEIKKTRTTPLHPCSDGMIERMNRTIQDILSKYIKSHQRDWDQHLDFLTMAYNSTPHESTGLTPHRLVYGQEMKFPLDIISERIEQDEPQSEFASDYANKLEERLREAHEIAREHLKVSSERQKFQYDGNVKEKIYSDGQLVWRNQKQNIPGKKAKICRNWTGPWVIIKKLSDVLYRIQHAKNSPPVVVHGDNLKPYRGSKKLKWFKQGVINENVTVSFPDLDNFLQSEDSEKDSENAEEFANDLPTELG</sequence>
<dbReference type="Gene3D" id="2.40.70.10">
    <property type="entry name" value="Acid Proteases"/>
    <property type="match status" value="1"/>
</dbReference>
<dbReference type="GO" id="GO:0004190">
    <property type="term" value="F:aspartic-type endopeptidase activity"/>
    <property type="evidence" value="ECO:0007669"/>
    <property type="project" value="InterPro"/>
</dbReference>
<evidence type="ECO:0000256" key="3">
    <source>
        <dbReference type="SAM" id="Phobius"/>
    </source>
</evidence>
<dbReference type="FunFam" id="1.10.340.70:FF:000001">
    <property type="entry name" value="Retrovirus-related Pol polyprotein from transposon gypsy-like Protein"/>
    <property type="match status" value="1"/>
</dbReference>
<dbReference type="InterPro" id="IPR012337">
    <property type="entry name" value="RNaseH-like_sf"/>
</dbReference>
<dbReference type="EMBL" id="CAJPWZ010003009">
    <property type="protein sequence ID" value="CAG2249851.1"/>
    <property type="molecule type" value="Genomic_DNA"/>
</dbReference>
<reference evidence="6" key="1">
    <citation type="submission" date="2021-03" db="EMBL/GenBank/DDBJ databases">
        <authorList>
            <person name="Bekaert M."/>
        </authorList>
    </citation>
    <scope>NUCLEOTIDE SEQUENCE</scope>
</reference>
<dbReference type="PANTHER" id="PTHR37984">
    <property type="entry name" value="PROTEIN CBG26694"/>
    <property type="match status" value="1"/>
</dbReference>
<evidence type="ECO:0000256" key="2">
    <source>
        <dbReference type="SAM" id="MobiDB-lite"/>
    </source>
</evidence>
<comment type="caution">
    <text evidence="6">The sequence shown here is derived from an EMBL/GenBank/DDBJ whole genome shotgun (WGS) entry which is preliminary data.</text>
</comment>
<dbReference type="OrthoDB" id="10062030at2759"/>
<protein>
    <recommendedName>
        <fullName evidence="8">Integrase catalytic domain-containing protein</fullName>
    </recommendedName>
</protein>
<feature type="region of interest" description="Disordered" evidence="2">
    <location>
        <begin position="1498"/>
        <end position="1520"/>
    </location>
</feature>
<dbReference type="Gene3D" id="3.10.10.10">
    <property type="entry name" value="HIV Type 1 Reverse Transcriptase, subunit A, domain 1"/>
    <property type="match status" value="1"/>
</dbReference>
<dbReference type="InterPro" id="IPR001584">
    <property type="entry name" value="Integrase_cat-core"/>
</dbReference>
<dbReference type="PANTHER" id="PTHR37984:SF15">
    <property type="entry name" value="INTEGRASE CATALYTIC DOMAIN-CONTAINING PROTEIN"/>
    <property type="match status" value="1"/>
</dbReference>
<evidence type="ECO:0000313" key="7">
    <source>
        <dbReference type="Proteomes" id="UP000683360"/>
    </source>
</evidence>
<feature type="region of interest" description="Disordered" evidence="2">
    <location>
        <begin position="490"/>
        <end position="560"/>
    </location>
</feature>
<feature type="compositionally biased region" description="Polar residues" evidence="2">
    <location>
        <begin position="513"/>
        <end position="522"/>
    </location>
</feature>
<dbReference type="InterPro" id="IPR001995">
    <property type="entry name" value="Peptidase_A2_cat"/>
</dbReference>